<keyword evidence="3" id="KW-0540">Nuclease</keyword>
<name>D3T2K1_NATMM</name>
<keyword evidence="5" id="KW-1185">Reference proteome</keyword>
<keyword evidence="3" id="KW-0378">Hydrolase</keyword>
<gene>
    <name evidence="3" type="ordered locus">Nmag_4302</name>
    <name evidence="4" type="ORF">C500_20905</name>
</gene>
<evidence type="ECO:0000313" key="6">
    <source>
        <dbReference type="Proteomes" id="UP000011543"/>
    </source>
</evidence>
<dbReference type="Proteomes" id="UP000001879">
    <property type="component" value="Plasmid pNMAG03"/>
</dbReference>
<evidence type="ECO:0000313" key="5">
    <source>
        <dbReference type="Proteomes" id="UP000001879"/>
    </source>
</evidence>
<dbReference type="CDD" id="cd00085">
    <property type="entry name" value="HNHc"/>
    <property type="match status" value="1"/>
</dbReference>
<dbReference type="Proteomes" id="UP000011543">
    <property type="component" value="Unassembled WGS sequence"/>
</dbReference>
<feature type="compositionally biased region" description="Basic and acidic residues" evidence="1">
    <location>
        <begin position="122"/>
        <end position="132"/>
    </location>
</feature>
<sequence>MTHDDLRALVLDKYGCECIVCGRSPEKWLESEDLDRSQDKISIHHVNGDDSDDRLENLIPVCQSCHTHIHRVDKPPYRKWHRQLPIEARHAWNQHHAEYYEGDRISREEAERQFGSEGGDPESLKYKAREGDDAATQTAVKGCQGR</sequence>
<evidence type="ECO:0000313" key="4">
    <source>
        <dbReference type="EMBL" id="ELY22963.1"/>
    </source>
</evidence>
<reference evidence="3" key="4">
    <citation type="submission" date="2016-09" db="EMBL/GenBank/DDBJ databases">
        <authorList>
            <person name="Pfeiffer F."/>
        </authorList>
    </citation>
    <scope>NUCLEOTIDE SEQUENCE</scope>
    <source>
        <strain evidence="3">ATCC 43099</strain>
        <plasmid evidence="3">pNMAG03</plasmid>
    </source>
</reference>
<reference evidence="5" key="1">
    <citation type="submission" date="2010-02" db="EMBL/GenBank/DDBJ databases">
        <title>Complete sequence of plasmid 3 of Natrialba magadii ATCC 43099.</title>
        <authorList>
            <consortium name="US DOE Joint Genome Institute"/>
            <person name="Lucas S."/>
            <person name="Copeland A."/>
            <person name="Lapidus A."/>
            <person name="Cheng J.-F."/>
            <person name="Bruce D."/>
            <person name="Goodwin L."/>
            <person name="Pitluck S."/>
            <person name="Davenport K."/>
            <person name="Saunders E."/>
            <person name="Detter J.C."/>
            <person name="Han C."/>
            <person name="Tapia R."/>
            <person name="Land M."/>
            <person name="Hauser L."/>
            <person name="Kyrpides N."/>
            <person name="Mikhailova N."/>
            <person name="De Castro R.E."/>
            <person name="Maupin-Furlow J.A."/>
            <person name="Woyke T."/>
        </authorList>
    </citation>
    <scope>NUCLEOTIDE SEQUENCE [LARGE SCALE GENOMIC DNA]</scope>
    <source>
        <strain evidence="5">ATCC 43099 / DSM 3394 / CCM 3739 / CIP 104546 / IAM 13178 / JCM 8861 / NBRC 102185 / NCIMB 2190 / MS3</strain>
        <plasmid evidence="5">pNMAG03</plasmid>
    </source>
</reference>
<dbReference type="SMART" id="SM00507">
    <property type="entry name" value="HNHc"/>
    <property type="match status" value="1"/>
</dbReference>
<reference evidence="3 5" key="2">
    <citation type="journal article" date="2012" name="BMC Genomics">
        <title>A comparative genomics perspective on the genetic content of the alkaliphilic haloarchaeon Natrialba magadii ATCC 43099T.</title>
        <authorList>
            <person name="Siddaramappa S."/>
            <person name="Challacombe J.F."/>
            <person name="Decastro R.E."/>
            <person name="Pfeiffer F."/>
            <person name="Sastre D.E."/>
            <person name="Gimenez M.I."/>
            <person name="Paggi R.A."/>
            <person name="Detter J.C."/>
            <person name="Davenport K.W."/>
            <person name="Goodwin L.A."/>
            <person name="Kyrpides N."/>
            <person name="Tapia R."/>
            <person name="Pitluck S."/>
            <person name="Lucas S."/>
            <person name="Woyke T."/>
            <person name="Maupin-Furlow J.A."/>
        </authorList>
    </citation>
    <scope>NUCLEOTIDE SEQUENCE [LARGE SCALE GENOMIC DNA]</scope>
    <source>
        <strain evidence="3">ATCC 43099</strain>
        <strain evidence="5">ATCC 43099 / DSM 3394 / CCM 3739 / CIP 104546 / IAM 13178 / JCM 8861 / NBRC 102185 / NCIMB 2190 / MS3</strain>
    </source>
</reference>
<dbReference type="HOGENOM" id="CLU_1830564_0_0_2"/>
<reference evidence="4 6" key="3">
    <citation type="journal article" date="2014" name="PLoS Genet.">
        <title>Phylogenetically driven sequencing of extremely halophilic archaea reveals strategies for static and dynamic osmo-response.</title>
        <authorList>
            <person name="Becker E.A."/>
            <person name="Seitzer P.M."/>
            <person name="Tritt A."/>
            <person name="Larsen D."/>
            <person name="Krusor M."/>
            <person name="Yao A.I."/>
            <person name="Wu D."/>
            <person name="Madern D."/>
            <person name="Eisen J.A."/>
            <person name="Darling A.E."/>
            <person name="Facciotti M.T."/>
        </authorList>
    </citation>
    <scope>NUCLEOTIDE SEQUENCE [LARGE SCALE GENOMIC DNA]</scope>
    <source>
        <strain evidence="6">ATCC 43099 / DSM 3394 / CCM 3739 / CIP 104546 / IAM 13178 / JCM 8861 / NBRC 102185 / NCIMB 2190 / MS3</strain>
        <strain evidence="4">MS-3</strain>
    </source>
</reference>
<dbReference type="KEGG" id="nmg:Nmag_4302"/>
<feature type="domain" description="HNH nuclease" evidence="2">
    <location>
        <begin position="5"/>
        <end position="67"/>
    </location>
</feature>
<evidence type="ECO:0000259" key="2">
    <source>
        <dbReference type="SMART" id="SM00507"/>
    </source>
</evidence>
<geneLocation type="plasmid" evidence="3 5">
    <name>pNMAG03</name>
</geneLocation>
<dbReference type="EMBL" id="AOHS01000065">
    <property type="protein sequence ID" value="ELY22963.1"/>
    <property type="molecule type" value="Genomic_DNA"/>
</dbReference>
<evidence type="ECO:0000313" key="3">
    <source>
        <dbReference type="EMBL" id="ADD07810.1"/>
    </source>
</evidence>
<dbReference type="EMBL" id="CP001935">
    <property type="protein sequence ID" value="ADD07810.1"/>
    <property type="molecule type" value="Genomic_DNA"/>
</dbReference>
<dbReference type="GeneID" id="8826930"/>
<evidence type="ECO:0000256" key="1">
    <source>
        <dbReference type="SAM" id="MobiDB-lite"/>
    </source>
</evidence>
<dbReference type="RefSeq" id="WP_004217560.1">
    <property type="nucleotide sequence ID" value="NC_013925.1"/>
</dbReference>
<keyword evidence="3" id="KW-0255">Endonuclease</keyword>
<feature type="compositionally biased region" description="Basic and acidic residues" evidence="1">
    <location>
        <begin position="100"/>
        <end position="114"/>
    </location>
</feature>
<accession>D3T2K1</accession>
<dbReference type="OrthoDB" id="206375at2157"/>
<dbReference type="GO" id="GO:0004519">
    <property type="term" value="F:endonuclease activity"/>
    <property type="evidence" value="ECO:0007669"/>
    <property type="project" value="UniProtKB-KW"/>
</dbReference>
<keyword evidence="3" id="KW-0614">Plasmid</keyword>
<dbReference type="InterPro" id="IPR003615">
    <property type="entry name" value="HNH_nuc"/>
</dbReference>
<proteinExistence type="predicted"/>
<protein>
    <submittedName>
        <fullName evidence="4">HNH endonuclease</fullName>
    </submittedName>
    <submittedName>
        <fullName evidence="3">HNH-type endonuclease phiCh1-VP57</fullName>
    </submittedName>
</protein>
<organism evidence="3 5">
    <name type="scientific">Natrialba magadii (strain ATCC 43099 / DSM 3394 / CCM 3739 / CIP 104546 / IAM 13178 / JCM 8861 / NBRC 102185 / NCIMB 2190 / MS3)</name>
    <name type="common">Natronobacterium magadii</name>
    <dbReference type="NCBI Taxonomy" id="547559"/>
    <lineage>
        <taxon>Archaea</taxon>
        <taxon>Methanobacteriati</taxon>
        <taxon>Methanobacteriota</taxon>
        <taxon>Stenosarchaea group</taxon>
        <taxon>Halobacteria</taxon>
        <taxon>Halobacteriales</taxon>
        <taxon>Natrialbaceae</taxon>
        <taxon>Natrialba</taxon>
    </lineage>
</organism>
<dbReference type="AlphaFoldDB" id="D3T2K1"/>
<feature type="region of interest" description="Disordered" evidence="1">
    <location>
        <begin position="100"/>
        <end position="146"/>
    </location>
</feature>